<dbReference type="AlphaFoldDB" id="A0A1M6KH58"/>
<protein>
    <recommendedName>
        <fullName evidence="3">Lipoprotein</fullName>
    </recommendedName>
</protein>
<evidence type="ECO:0000313" key="1">
    <source>
        <dbReference type="EMBL" id="SHJ58303.1"/>
    </source>
</evidence>
<keyword evidence="2" id="KW-1185">Reference proteome</keyword>
<dbReference type="PROSITE" id="PS51257">
    <property type="entry name" value="PROKAR_LIPOPROTEIN"/>
    <property type="match status" value="1"/>
</dbReference>
<evidence type="ECO:0008006" key="3">
    <source>
        <dbReference type="Google" id="ProtNLM"/>
    </source>
</evidence>
<dbReference type="Proteomes" id="UP000184474">
    <property type="component" value="Unassembled WGS sequence"/>
</dbReference>
<sequence length="46" mass="5400">MKSVKKPIKFILSFLVYILFLSFLGCQKNVLTFNPFEKQSRFARGN</sequence>
<name>A0A1M6KH58_REIAG</name>
<dbReference type="EMBL" id="FRAA01000001">
    <property type="protein sequence ID" value="SHJ58303.1"/>
    <property type="molecule type" value="Genomic_DNA"/>
</dbReference>
<evidence type="ECO:0000313" key="2">
    <source>
        <dbReference type="Proteomes" id="UP000184474"/>
    </source>
</evidence>
<gene>
    <name evidence="1" type="ORF">SAMN04488028_101576</name>
</gene>
<organism evidence="1 2">
    <name type="scientific">Reichenbachiella agariperforans</name>
    <dbReference type="NCBI Taxonomy" id="156994"/>
    <lineage>
        <taxon>Bacteria</taxon>
        <taxon>Pseudomonadati</taxon>
        <taxon>Bacteroidota</taxon>
        <taxon>Cytophagia</taxon>
        <taxon>Cytophagales</taxon>
        <taxon>Reichenbachiellaceae</taxon>
        <taxon>Reichenbachiella</taxon>
    </lineage>
</organism>
<proteinExistence type="predicted"/>
<accession>A0A1M6KH58</accession>
<reference evidence="2" key="1">
    <citation type="submission" date="2016-11" db="EMBL/GenBank/DDBJ databases">
        <authorList>
            <person name="Varghese N."/>
            <person name="Submissions S."/>
        </authorList>
    </citation>
    <scope>NUCLEOTIDE SEQUENCE [LARGE SCALE GENOMIC DNA]</scope>
    <source>
        <strain evidence="2">DSM 26134</strain>
    </source>
</reference>